<keyword evidence="3" id="KW-0496">Mitochondrion</keyword>
<reference evidence="3" key="1">
    <citation type="journal article" date="2016" name="Curr. Biol.">
        <title>Extensive Mitochondrial mRNA Editing and Unusual Mitochondrial Genome Organization in Calcaronean Sponges.</title>
        <authorList>
            <person name="Lavrov D.V."/>
            <person name="Adamski M."/>
            <person name="Chevaldonne P."/>
            <person name="Adamska M."/>
        </authorList>
    </citation>
    <scope>NUCLEOTIDE SEQUENCE</scope>
</reference>
<name>A0A140CUT8_9METZ</name>
<geneLocation type="mitochondrion" evidence="3"/>
<keyword evidence="2" id="KW-1133">Transmembrane helix</keyword>
<feature type="transmembrane region" description="Helical" evidence="2">
    <location>
        <begin position="49"/>
        <end position="67"/>
    </location>
</feature>
<evidence type="ECO:0000256" key="1">
    <source>
        <dbReference type="SAM" id="MobiDB-lite"/>
    </source>
</evidence>
<accession>A0A140CUT8</accession>
<evidence type="ECO:0000256" key="2">
    <source>
        <dbReference type="SAM" id="Phobius"/>
    </source>
</evidence>
<dbReference type="EMBL" id="KT997992">
    <property type="protein sequence ID" value="AMJ16568.1"/>
    <property type="molecule type" value="Genomic_DNA"/>
</dbReference>
<sequence>MLGLGIVVIVIVYVICWGGYWQVGALSWKHLHSGQGSRMSSWMVKLISALGYSCCVIILLMVLKAMVVELPSLMDTVEKVSVQGWTDDMMLKQSGMTSYTAATATIVIMEMGGEQGSPPALVPTYEMVKPTGGMEGQAVESNVPAFNRGLVGKFLTSSNPEYKHLTTILTCKMGDLKPNMTYMEIRHIAERCLMKPDLNGSDMAILHHIRVFCCVREGCSMGELTNVLYDYQMGGMRGGYTPDPDAVRSLLSRPSIMSGMAMYHKITFRMWMEGGVLPSIASGESRGIEGDVPGSGLSMVSTTTQVRGVGVERTNTLVSSPVITPSAGVMSHTEGMRSMIPVSNPAMTPSAGAMSHMEMKQSSSSDEDMTTPPPLFDHSTQRFIYHSEEQKLKGMSSTSADIQDN</sequence>
<keyword evidence="2" id="KW-0472">Membrane</keyword>
<feature type="region of interest" description="Disordered" evidence="1">
    <location>
        <begin position="346"/>
        <end position="378"/>
    </location>
</feature>
<keyword evidence="2" id="KW-0812">Transmembrane</keyword>
<evidence type="ECO:0000313" key="3">
    <source>
        <dbReference type="EMBL" id="AMJ16568.1"/>
    </source>
</evidence>
<proteinExistence type="predicted"/>
<dbReference type="AlphaFoldDB" id="A0A140CUT8"/>
<organism evidence="3">
    <name type="scientific">Petrobiona massiliana</name>
    <dbReference type="NCBI Taxonomy" id="68578"/>
    <lineage>
        <taxon>Eukaryota</taxon>
        <taxon>Metazoa</taxon>
        <taxon>Porifera</taxon>
        <taxon>Calcarea</taxon>
        <taxon>Calcaronea</taxon>
        <taxon>Baerida</taxon>
        <taxon>Petrobionidae</taxon>
        <taxon>Petrobiona</taxon>
    </lineage>
</organism>
<gene>
    <name evidence="3" type="primary">orf405</name>
</gene>
<feature type="transmembrane region" description="Helical" evidence="2">
    <location>
        <begin position="6"/>
        <end position="28"/>
    </location>
</feature>
<protein>
    <submittedName>
        <fullName evidence="3">Orf405</fullName>
    </submittedName>
</protein>